<protein>
    <submittedName>
        <fullName evidence="1">Uncharacterized protein</fullName>
    </submittedName>
</protein>
<comment type="caution">
    <text evidence="1">The sequence shown here is derived from an EMBL/GenBank/DDBJ whole genome shotgun (WGS) entry which is preliminary data.</text>
</comment>
<organism evidence="1 2">
    <name type="scientific">candidate division WWE3 bacterium RIFCSPLOWO2_01_FULL_53_14</name>
    <dbReference type="NCBI Taxonomy" id="1802628"/>
    <lineage>
        <taxon>Bacteria</taxon>
        <taxon>Katanobacteria</taxon>
    </lineage>
</organism>
<proteinExistence type="predicted"/>
<evidence type="ECO:0000313" key="2">
    <source>
        <dbReference type="Proteomes" id="UP000176967"/>
    </source>
</evidence>
<gene>
    <name evidence="1" type="ORF">A2890_02860</name>
</gene>
<dbReference type="EMBL" id="MEVL01000015">
    <property type="protein sequence ID" value="OGC61251.1"/>
    <property type="molecule type" value="Genomic_DNA"/>
</dbReference>
<name>A0A1F4VVN8_UNCKA</name>
<dbReference type="Proteomes" id="UP000176967">
    <property type="component" value="Unassembled WGS sequence"/>
</dbReference>
<evidence type="ECO:0000313" key="1">
    <source>
        <dbReference type="EMBL" id="OGC61251.1"/>
    </source>
</evidence>
<dbReference type="STRING" id="1802628.A2890_02860"/>
<sequence length="60" mass="6821">MKHEMKNGQHARRSTLGDLVSTVNSVCRNDHEAALAVADLINRRRVKILGPFKNFRVVLH</sequence>
<accession>A0A1F4VVN8</accession>
<dbReference type="AlphaFoldDB" id="A0A1F4VVN8"/>
<reference evidence="1 2" key="1">
    <citation type="journal article" date="2016" name="Nat. Commun.">
        <title>Thousands of microbial genomes shed light on interconnected biogeochemical processes in an aquifer system.</title>
        <authorList>
            <person name="Anantharaman K."/>
            <person name="Brown C.T."/>
            <person name="Hug L.A."/>
            <person name="Sharon I."/>
            <person name="Castelle C.J."/>
            <person name="Probst A.J."/>
            <person name="Thomas B.C."/>
            <person name="Singh A."/>
            <person name="Wilkins M.J."/>
            <person name="Karaoz U."/>
            <person name="Brodie E.L."/>
            <person name="Williams K.H."/>
            <person name="Hubbard S.S."/>
            <person name="Banfield J.F."/>
        </authorList>
    </citation>
    <scope>NUCLEOTIDE SEQUENCE [LARGE SCALE GENOMIC DNA]</scope>
</reference>